<evidence type="ECO:0000256" key="1">
    <source>
        <dbReference type="SAM" id="MobiDB-lite"/>
    </source>
</evidence>
<name>A0A8H4RU78_9HELO</name>
<evidence type="ECO:0000313" key="2">
    <source>
        <dbReference type="EMBL" id="KAF4636079.1"/>
    </source>
</evidence>
<organism evidence="2 3">
    <name type="scientific">Cudoniella acicularis</name>
    <dbReference type="NCBI Taxonomy" id="354080"/>
    <lineage>
        <taxon>Eukaryota</taxon>
        <taxon>Fungi</taxon>
        <taxon>Dikarya</taxon>
        <taxon>Ascomycota</taxon>
        <taxon>Pezizomycotina</taxon>
        <taxon>Leotiomycetes</taxon>
        <taxon>Helotiales</taxon>
        <taxon>Tricladiaceae</taxon>
        <taxon>Cudoniella</taxon>
    </lineage>
</organism>
<keyword evidence="3" id="KW-1185">Reference proteome</keyword>
<feature type="region of interest" description="Disordered" evidence="1">
    <location>
        <begin position="90"/>
        <end position="144"/>
    </location>
</feature>
<sequence length="144" mass="16430">MFYIHGGAYYLGGIGHGLQIQRHARKYVLSSTVILELQIFHSPVPYQTSYPHIFTSSNFNVCAEHASTDPVNIEYHSSVTWRPMPFASHRWLRPGPPRRANLPRAQSSTPGPVPTMRGNPHGQRKHRQRRDEIPTNRRAAPSIR</sequence>
<dbReference type="AlphaFoldDB" id="A0A8H4RU78"/>
<evidence type="ECO:0000313" key="3">
    <source>
        <dbReference type="Proteomes" id="UP000566819"/>
    </source>
</evidence>
<reference evidence="2 3" key="1">
    <citation type="submission" date="2020-03" db="EMBL/GenBank/DDBJ databases">
        <title>Draft Genome Sequence of Cudoniella acicularis.</title>
        <authorList>
            <person name="Buettner E."/>
            <person name="Kellner H."/>
        </authorList>
    </citation>
    <scope>NUCLEOTIDE SEQUENCE [LARGE SCALE GENOMIC DNA]</scope>
    <source>
        <strain evidence="2 3">DSM 108380</strain>
    </source>
</reference>
<protein>
    <submittedName>
        <fullName evidence="2">Uncharacterized protein</fullName>
    </submittedName>
</protein>
<accession>A0A8H4RU78</accession>
<dbReference type="EMBL" id="JAAMPI010000084">
    <property type="protein sequence ID" value="KAF4636079.1"/>
    <property type="molecule type" value="Genomic_DNA"/>
</dbReference>
<proteinExistence type="predicted"/>
<comment type="caution">
    <text evidence="2">The sequence shown here is derived from an EMBL/GenBank/DDBJ whole genome shotgun (WGS) entry which is preliminary data.</text>
</comment>
<gene>
    <name evidence="2" type="ORF">G7Y89_g2004</name>
</gene>
<dbReference type="Proteomes" id="UP000566819">
    <property type="component" value="Unassembled WGS sequence"/>
</dbReference>